<accession>A0A3S3RQS6</accession>
<feature type="transmembrane region" description="Helical" evidence="1">
    <location>
        <begin position="135"/>
        <end position="156"/>
    </location>
</feature>
<evidence type="ECO:0000313" key="2">
    <source>
        <dbReference type="EMBL" id="RWX45661.1"/>
    </source>
</evidence>
<evidence type="ECO:0000256" key="1">
    <source>
        <dbReference type="SAM" id="Phobius"/>
    </source>
</evidence>
<keyword evidence="1" id="KW-1133">Transmembrane helix</keyword>
<feature type="transmembrane region" description="Helical" evidence="1">
    <location>
        <begin position="176"/>
        <end position="195"/>
    </location>
</feature>
<keyword evidence="3" id="KW-1185">Reference proteome</keyword>
<name>A0A3S3RQS6_9BACT</name>
<evidence type="ECO:0000313" key="3">
    <source>
        <dbReference type="Proteomes" id="UP000287853"/>
    </source>
</evidence>
<keyword evidence="1" id="KW-0472">Membrane</keyword>
<sequence length="198" mass="22991">MKNNYPDQGQLLKLFITSLSTTYQQALSQQNNIEEHREAQKEIEMILKTTNTWREAYKAEQLMIPLLSETALHTVLSRQLMKAKRLGEDIDQYYTKQNEAAESEDDKRALLRQLTQDLQWHSEILRIKQHYIHRAWEIVSCAFFISFILFFSPSIIPWLQEWLEIIDAGKGRGLDIFTAITAGALGASFSMLIGLRSR</sequence>
<protein>
    <submittedName>
        <fullName evidence="2">Uncharacterized protein</fullName>
    </submittedName>
</protein>
<reference evidence="2 3" key="1">
    <citation type="submission" date="2017-01" db="EMBL/GenBank/DDBJ databases">
        <title>The cable genome- insights into the physiology and evolution of filamentous bacteria capable of sulfide oxidation via long distance electron transfer.</title>
        <authorList>
            <person name="Schreiber L."/>
            <person name="Bjerg J.T."/>
            <person name="Boggild A."/>
            <person name="Van De Vossenberg J."/>
            <person name="Meysman F."/>
            <person name="Nielsen L.P."/>
            <person name="Schramm A."/>
            <person name="Kjeldsen K.U."/>
        </authorList>
    </citation>
    <scope>NUCLEOTIDE SEQUENCE [LARGE SCALE GENOMIC DNA]</scope>
    <source>
        <strain evidence="2">MCF</strain>
    </source>
</reference>
<proteinExistence type="predicted"/>
<dbReference type="Proteomes" id="UP000287853">
    <property type="component" value="Unassembled WGS sequence"/>
</dbReference>
<organism evidence="2 3">
    <name type="scientific">Candidatus Electrothrix aarhusensis</name>
    <dbReference type="NCBI Taxonomy" id="1859131"/>
    <lineage>
        <taxon>Bacteria</taxon>
        <taxon>Pseudomonadati</taxon>
        <taxon>Thermodesulfobacteriota</taxon>
        <taxon>Desulfobulbia</taxon>
        <taxon>Desulfobulbales</taxon>
        <taxon>Desulfobulbaceae</taxon>
        <taxon>Candidatus Electrothrix</taxon>
    </lineage>
</organism>
<dbReference type="AlphaFoldDB" id="A0A3S3RQS6"/>
<comment type="caution">
    <text evidence="2">The sequence shown here is derived from an EMBL/GenBank/DDBJ whole genome shotgun (WGS) entry which is preliminary data.</text>
</comment>
<dbReference type="EMBL" id="MTKO01000074">
    <property type="protein sequence ID" value="RWX45661.1"/>
    <property type="molecule type" value="Genomic_DNA"/>
</dbReference>
<gene>
    <name evidence="2" type="ORF">H206_01452</name>
</gene>
<keyword evidence="1" id="KW-0812">Transmembrane</keyword>